<dbReference type="KEGG" id="ptk:EXN22_05135"/>
<reference evidence="1 2" key="1">
    <citation type="submission" date="2019-02" db="EMBL/GenBank/DDBJ databases">
        <title>Complete genome sequence of Pseudomonas sp. SNU WT1 isolated from rainbow trout.</title>
        <authorList>
            <person name="Oh W.T."/>
            <person name="Park S.C."/>
        </authorList>
    </citation>
    <scope>NUCLEOTIDE SEQUENCE [LARGE SCALE GENOMIC DNA]</scope>
    <source>
        <strain evidence="1 2">SNU WT1</strain>
    </source>
</reference>
<dbReference type="OrthoDB" id="7016075at2"/>
<dbReference type="RefSeq" id="WP_130263049.1">
    <property type="nucleotide sequence ID" value="NZ_CP035952.1"/>
</dbReference>
<sequence>MADDKLLSFTATLLINGHPLFVLSEATDRNVMVAHPDPNLGSLDASHALGSLSTPDEVWDNARDAGLVDFHLTGTPSPTQFYFRHSEGTYRLYIRSGNYLGQAMFKSKYGVPIARPIEDNTPSPWRLIFAHTGQAVVLSDLITDFAIINLECPSTSARLSTNTFGLDEGGYLIARKSAPATSLRLNILEREVDWQSH</sequence>
<dbReference type="Proteomes" id="UP000291130">
    <property type="component" value="Chromosome"/>
</dbReference>
<gene>
    <name evidence="1" type="ORF">EXN22_05135</name>
</gene>
<organism evidence="1 2">
    <name type="scientific">Pseudomonas tructae</name>
    <dbReference type="NCBI Taxonomy" id="2518644"/>
    <lineage>
        <taxon>Bacteria</taxon>
        <taxon>Pseudomonadati</taxon>
        <taxon>Pseudomonadota</taxon>
        <taxon>Gammaproteobacteria</taxon>
        <taxon>Pseudomonadales</taxon>
        <taxon>Pseudomonadaceae</taxon>
        <taxon>Pseudomonas</taxon>
    </lineage>
</organism>
<protein>
    <submittedName>
        <fullName evidence="1">Uncharacterized protein</fullName>
    </submittedName>
</protein>
<keyword evidence="2" id="KW-1185">Reference proteome</keyword>
<dbReference type="AlphaFoldDB" id="A0A411MEJ4"/>
<evidence type="ECO:0000313" key="1">
    <source>
        <dbReference type="EMBL" id="QBF25099.1"/>
    </source>
</evidence>
<accession>A0A411MEJ4</accession>
<dbReference type="EMBL" id="CP035952">
    <property type="protein sequence ID" value="QBF25099.1"/>
    <property type="molecule type" value="Genomic_DNA"/>
</dbReference>
<name>A0A411MEJ4_9PSED</name>
<proteinExistence type="predicted"/>
<evidence type="ECO:0000313" key="2">
    <source>
        <dbReference type="Proteomes" id="UP000291130"/>
    </source>
</evidence>